<evidence type="ECO:0000256" key="14">
    <source>
        <dbReference type="ARBA" id="ARBA00051499"/>
    </source>
</evidence>
<keyword evidence="11" id="KW-0576">Peroxisome</keyword>
<dbReference type="GO" id="GO:0006085">
    <property type="term" value="P:acetyl-CoA biosynthetic process"/>
    <property type="evidence" value="ECO:0007669"/>
    <property type="project" value="TreeGrafter"/>
</dbReference>
<evidence type="ECO:0000256" key="15">
    <source>
        <dbReference type="ARBA" id="ARBA00060678"/>
    </source>
</evidence>
<keyword evidence="6" id="KW-0210">Decarboxylase</keyword>
<sequence length="598" mass="67443">MMIKCWLTGACQKKTFCVRPSFFPFPSVTRTLYAPFVVRVPAGAGALMVAQPFKFRLLVLGLPVPFCVLLSSHLTAARAHRFQTHGQLISLPPAMISHPVIWAFRSSARCWRHRAVLKVSLRASVVGGRRWYSSPNRVGVTGMEEILARVVAPLPTYETRDKSPPPPESNSLDFMHFYKSLEKEDRLGFLTKLSQDFGVDHRSASELAGKLLDTQLRDLATILQVEDRLRYCLTPRYKQLLNHISRVEGGVKFLVDLRADVLEIISSKASESPHIKDLNGTLKSLLSEWFSVGLLRLERITWQSPCEILQKISQYEAVHPVRNWTDLRRRVGPYRRCYAFTHAAMPGEPLVVLHVALTEDISDNIQSIVREFATVDTEEDVNKINAAIFYSISSTQAGLQGVELGNYLIKRVVRELQGEFPHMAQFSSLSPIPGFSSWLQGLLSQSRKEGRGSELLSEQEWKEVEQATDSSPGTPAVDALRKLVGTSEWLRSERLCRVLEPVLMRLCAWYLYGEKRRGYALNPVANFHLQNGATMWRLNWRADTSPRGAANSCGIMVNYRYFLSETSKNSSLYLQSKAVAASEQVLGLVSQFQKNSKL</sequence>
<dbReference type="InterPro" id="IPR007956">
    <property type="entry name" value="Malonyl_CoA_deC_C"/>
</dbReference>
<evidence type="ECO:0000256" key="8">
    <source>
        <dbReference type="ARBA" id="ARBA00022946"/>
    </source>
</evidence>
<proteinExistence type="predicted"/>
<evidence type="ECO:0000256" key="13">
    <source>
        <dbReference type="ARBA" id="ARBA00023239"/>
    </source>
</evidence>
<evidence type="ECO:0000313" key="21">
    <source>
        <dbReference type="Proteomes" id="UP000694558"/>
    </source>
</evidence>
<protein>
    <recommendedName>
        <fullName evidence="17">Malonyl-CoA decarboxylase, mitochondrial</fullName>
        <ecNumber evidence="16">4.1.1.9</ecNumber>
    </recommendedName>
</protein>
<keyword evidence="10" id="KW-0496">Mitochondrion</keyword>
<dbReference type="Ensembl" id="ENSSMAT00000019705.2">
    <property type="protein sequence ID" value="ENSSMAP00000019464.2"/>
    <property type="gene ID" value="ENSSMAG00000011951.2"/>
</dbReference>
<evidence type="ECO:0000259" key="18">
    <source>
        <dbReference type="Pfam" id="PF05292"/>
    </source>
</evidence>
<evidence type="ECO:0000256" key="7">
    <source>
        <dbReference type="ARBA" id="ARBA00022832"/>
    </source>
</evidence>
<dbReference type="Gene3D" id="1.20.140.90">
    <property type="entry name" value="Malonyl-CoA decarboxylase, oligemerization domain"/>
    <property type="match status" value="1"/>
</dbReference>
<dbReference type="GeneTree" id="ENSGT00390000005410"/>
<evidence type="ECO:0000256" key="17">
    <source>
        <dbReference type="ARBA" id="ARBA00072063"/>
    </source>
</evidence>
<comment type="subcellular location">
    <subcellularLocation>
        <location evidence="3">Cytoplasm</location>
    </subcellularLocation>
    <subcellularLocation>
        <location evidence="1">Mitochondrion</location>
    </subcellularLocation>
    <subcellularLocation>
        <location evidence="2">Peroxisome</location>
    </subcellularLocation>
</comment>
<keyword evidence="5" id="KW-0444">Lipid biosynthesis</keyword>
<dbReference type="Pfam" id="PF17408">
    <property type="entry name" value="MCD_N"/>
    <property type="match status" value="1"/>
</dbReference>
<dbReference type="GO" id="GO:0050080">
    <property type="term" value="F:malonyl-CoA decarboxylase activity"/>
    <property type="evidence" value="ECO:0007669"/>
    <property type="project" value="UniProtKB-EC"/>
</dbReference>
<evidence type="ECO:0000256" key="9">
    <source>
        <dbReference type="ARBA" id="ARBA00023098"/>
    </source>
</evidence>
<evidence type="ECO:0000256" key="6">
    <source>
        <dbReference type="ARBA" id="ARBA00022793"/>
    </source>
</evidence>
<dbReference type="AlphaFoldDB" id="A0A8D3AK32"/>
<keyword evidence="4" id="KW-0963">Cytoplasm</keyword>
<evidence type="ECO:0000256" key="2">
    <source>
        <dbReference type="ARBA" id="ARBA00004275"/>
    </source>
</evidence>
<name>A0A8D3AK32_SCOMX</name>
<feature type="domain" description="Malonyl-CoA decarboxylase N-terminal" evidence="19">
    <location>
        <begin position="197"/>
        <end position="290"/>
    </location>
</feature>
<dbReference type="Pfam" id="PF05292">
    <property type="entry name" value="MCD"/>
    <property type="match status" value="1"/>
</dbReference>
<keyword evidence="9" id="KW-0443">Lipid metabolism</keyword>
<keyword evidence="7" id="KW-0276">Fatty acid metabolism</keyword>
<evidence type="ECO:0000313" key="20">
    <source>
        <dbReference type="Ensembl" id="ENSSMAP00000019464.2"/>
    </source>
</evidence>
<comment type="pathway">
    <text evidence="15">Metabolic intermediate biosynthesis; acetyl-CoA biosynthesis; acetyl-CoA from malonyl-CoA: step 1/1.</text>
</comment>
<evidence type="ECO:0000256" key="11">
    <source>
        <dbReference type="ARBA" id="ARBA00023140"/>
    </source>
</evidence>
<feature type="domain" description="Malonyl-CoA decarboxylase C-terminal" evidence="18">
    <location>
        <begin position="293"/>
        <end position="561"/>
    </location>
</feature>
<comment type="catalytic activity">
    <reaction evidence="14">
        <text>malonyl-CoA + H(+) = acetyl-CoA + CO2</text>
        <dbReference type="Rhea" id="RHEA:18781"/>
        <dbReference type="ChEBI" id="CHEBI:15378"/>
        <dbReference type="ChEBI" id="CHEBI:16526"/>
        <dbReference type="ChEBI" id="CHEBI:57288"/>
        <dbReference type="ChEBI" id="CHEBI:57384"/>
        <dbReference type="EC" id="4.1.1.9"/>
    </reaction>
    <physiologicalReaction direction="left-to-right" evidence="14">
        <dbReference type="Rhea" id="RHEA:18782"/>
    </physiologicalReaction>
</comment>
<dbReference type="GO" id="GO:0005759">
    <property type="term" value="C:mitochondrial matrix"/>
    <property type="evidence" value="ECO:0007669"/>
    <property type="project" value="TreeGrafter"/>
</dbReference>
<dbReference type="EC" id="4.1.1.9" evidence="16"/>
<evidence type="ECO:0000256" key="1">
    <source>
        <dbReference type="ARBA" id="ARBA00004173"/>
    </source>
</evidence>
<keyword evidence="13" id="KW-0456">Lyase</keyword>
<dbReference type="FunFam" id="3.40.630.150:FF:000001">
    <property type="entry name" value="Malonyl-CoA decarboxylase, mitochondrial"/>
    <property type="match status" value="1"/>
</dbReference>
<evidence type="ECO:0000256" key="16">
    <source>
        <dbReference type="ARBA" id="ARBA00067069"/>
    </source>
</evidence>
<keyword evidence="8" id="KW-0809">Transit peptide</keyword>
<reference evidence="20" key="2">
    <citation type="submission" date="2025-08" db="UniProtKB">
        <authorList>
            <consortium name="Ensembl"/>
        </authorList>
    </citation>
    <scope>IDENTIFICATION</scope>
</reference>
<evidence type="ECO:0000256" key="4">
    <source>
        <dbReference type="ARBA" id="ARBA00022490"/>
    </source>
</evidence>
<evidence type="ECO:0000256" key="3">
    <source>
        <dbReference type="ARBA" id="ARBA00004496"/>
    </source>
</evidence>
<dbReference type="InterPro" id="IPR035372">
    <property type="entry name" value="MCD_N"/>
</dbReference>
<dbReference type="InterPro" id="IPR038917">
    <property type="entry name" value="Malonyl_CoA_deC"/>
</dbReference>
<reference evidence="20" key="1">
    <citation type="submission" date="2023-05" db="EMBL/GenBank/DDBJ databases">
        <title>High-quality long-read genome of Scophthalmus maximus.</title>
        <authorList>
            <person name="Lien S."/>
            <person name="Martinez P."/>
        </authorList>
    </citation>
    <scope>NUCLEOTIDE SEQUENCE [LARGE SCALE GENOMIC DNA]</scope>
</reference>
<evidence type="ECO:0000256" key="5">
    <source>
        <dbReference type="ARBA" id="ARBA00022516"/>
    </source>
</evidence>
<accession>A0A8D3AK32</accession>
<dbReference type="Gene3D" id="3.40.630.150">
    <property type="entry name" value="Malonyl-CoA decarboxylase, catalytic domain"/>
    <property type="match status" value="1"/>
</dbReference>
<evidence type="ECO:0000259" key="19">
    <source>
        <dbReference type="Pfam" id="PF17408"/>
    </source>
</evidence>
<evidence type="ECO:0000256" key="10">
    <source>
        <dbReference type="ARBA" id="ARBA00023128"/>
    </source>
</evidence>
<dbReference type="Proteomes" id="UP000694558">
    <property type="component" value="Chromosome 10"/>
</dbReference>
<dbReference type="PANTHER" id="PTHR28641">
    <property type="match status" value="1"/>
</dbReference>
<evidence type="ECO:0000256" key="12">
    <source>
        <dbReference type="ARBA" id="ARBA00023160"/>
    </source>
</evidence>
<dbReference type="GO" id="GO:2001294">
    <property type="term" value="P:malonyl-CoA catabolic process"/>
    <property type="evidence" value="ECO:0007669"/>
    <property type="project" value="TreeGrafter"/>
</dbReference>
<dbReference type="PANTHER" id="PTHR28641:SF1">
    <property type="entry name" value="MALONYL-COA DECARBOXYLASE, MITOCHONDRIAL"/>
    <property type="match status" value="1"/>
</dbReference>
<dbReference type="InterPro" id="IPR042303">
    <property type="entry name" value="Malonyl_CoA_deC_C_sf"/>
</dbReference>
<dbReference type="InterPro" id="IPR038351">
    <property type="entry name" value="MCD_N_sf"/>
</dbReference>
<organism evidence="20 21">
    <name type="scientific">Scophthalmus maximus</name>
    <name type="common">Turbot</name>
    <name type="synonym">Psetta maxima</name>
    <dbReference type="NCBI Taxonomy" id="52904"/>
    <lineage>
        <taxon>Eukaryota</taxon>
        <taxon>Metazoa</taxon>
        <taxon>Chordata</taxon>
        <taxon>Craniata</taxon>
        <taxon>Vertebrata</taxon>
        <taxon>Euteleostomi</taxon>
        <taxon>Actinopterygii</taxon>
        <taxon>Neopterygii</taxon>
        <taxon>Teleostei</taxon>
        <taxon>Neoteleostei</taxon>
        <taxon>Acanthomorphata</taxon>
        <taxon>Carangaria</taxon>
        <taxon>Pleuronectiformes</taxon>
        <taxon>Pleuronectoidei</taxon>
        <taxon>Scophthalmidae</taxon>
        <taxon>Scophthalmus</taxon>
    </lineage>
</organism>
<dbReference type="GO" id="GO:0046320">
    <property type="term" value="P:regulation of fatty acid oxidation"/>
    <property type="evidence" value="ECO:0007669"/>
    <property type="project" value="UniProtKB-ARBA"/>
</dbReference>
<dbReference type="FunFam" id="1.20.140.90:FF:000001">
    <property type="entry name" value="Malonyl-CoA decarboxylase, mitochondrial"/>
    <property type="match status" value="1"/>
</dbReference>
<dbReference type="GO" id="GO:0006633">
    <property type="term" value="P:fatty acid biosynthetic process"/>
    <property type="evidence" value="ECO:0007669"/>
    <property type="project" value="UniProtKB-KW"/>
</dbReference>
<dbReference type="GO" id="GO:0005782">
    <property type="term" value="C:peroxisomal matrix"/>
    <property type="evidence" value="ECO:0007669"/>
    <property type="project" value="TreeGrafter"/>
</dbReference>
<keyword evidence="12" id="KW-0275">Fatty acid biosynthesis</keyword>